<organism evidence="2 3">
    <name type="scientific">Flavobacterium fluvii</name>
    <dbReference type="NCBI Taxonomy" id="468056"/>
    <lineage>
        <taxon>Bacteria</taxon>
        <taxon>Pseudomonadati</taxon>
        <taxon>Bacteroidota</taxon>
        <taxon>Flavobacteriia</taxon>
        <taxon>Flavobacteriales</taxon>
        <taxon>Flavobacteriaceae</taxon>
        <taxon>Flavobacterium</taxon>
    </lineage>
</organism>
<keyword evidence="1" id="KW-0732">Signal</keyword>
<accession>A0A1M5MWU0</accession>
<name>A0A1M5MWU0_9FLAO</name>
<evidence type="ECO:0000313" key="3">
    <source>
        <dbReference type="Proteomes" id="UP000184516"/>
    </source>
</evidence>
<dbReference type="STRING" id="468056.SAMN05443549_10726"/>
<dbReference type="Proteomes" id="UP000184516">
    <property type="component" value="Unassembled WGS sequence"/>
</dbReference>
<keyword evidence="3" id="KW-1185">Reference proteome</keyword>
<reference evidence="3" key="1">
    <citation type="submission" date="2016-11" db="EMBL/GenBank/DDBJ databases">
        <authorList>
            <person name="Varghese N."/>
            <person name="Submissions S."/>
        </authorList>
    </citation>
    <scope>NUCLEOTIDE SEQUENCE [LARGE SCALE GENOMIC DNA]</scope>
    <source>
        <strain evidence="3">DSM 19978</strain>
    </source>
</reference>
<evidence type="ECO:0000256" key="1">
    <source>
        <dbReference type="SAM" id="SignalP"/>
    </source>
</evidence>
<evidence type="ECO:0000313" key="2">
    <source>
        <dbReference type="EMBL" id="SHG81675.1"/>
    </source>
</evidence>
<feature type="chain" id="PRO_5012974308" description="DUF4468 domain-containing protein" evidence="1">
    <location>
        <begin position="21"/>
        <end position="161"/>
    </location>
</feature>
<dbReference type="RefSeq" id="WP_073371496.1">
    <property type="nucleotide sequence ID" value="NZ_FQWB01000007.1"/>
</dbReference>
<evidence type="ECO:0008006" key="4">
    <source>
        <dbReference type="Google" id="ProtNLM"/>
    </source>
</evidence>
<sequence>MKLFLSIFLFLSLSNSPEIADIRKMYSSVVISEGNAKEFASKLANIENEDNKTLVAYKGASIVIMSRYKKEISEKSKNFKVGAKMIEFAVTSEPNNIEIRLIRLSIQEKAPKIVNYNKNKKEDKDFLLDHYKEQSGNLKAYIKNFMLQSKSFSTAEKQTIN</sequence>
<protein>
    <recommendedName>
        <fullName evidence="4">DUF4468 domain-containing protein</fullName>
    </recommendedName>
</protein>
<dbReference type="OrthoDB" id="663842at2"/>
<dbReference type="AlphaFoldDB" id="A0A1M5MWU0"/>
<gene>
    <name evidence="2" type="ORF">SAMN05443549_10726</name>
</gene>
<proteinExistence type="predicted"/>
<feature type="signal peptide" evidence="1">
    <location>
        <begin position="1"/>
        <end position="20"/>
    </location>
</feature>
<dbReference type="EMBL" id="FQWB01000007">
    <property type="protein sequence ID" value="SHG81675.1"/>
    <property type="molecule type" value="Genomic_DNA"/>
</dbReference>